<evidence type="ECO:0000313" key="3">
    <source>
        <dbReference type="Proteomes" id="UP000193006"/>
    </source>
</evidence>
<accession>A0A1X9MFZ7</accession>
<dbReference type="Proteomes" id="UP000193006">
    <property type="component" value="Chromosome"/>
</dbReference>
<keyword evidence="3" id="KW-1185">Reference proteome</keyword>
<dbReference type="STRING" id="199441.BkAM31D_22345"/>
<evidence type="ECO:0008006" key="4">
    <source>
        <dbReference type="Google" id="ProtNLM"/>
    </source>
</evidence>
<dbReference type="KEGG" id="bkw:BkAM31D_22345"/>
<name>A0A1X9MFZ7_9BACI</name>
<reference evidence="2 3" key="1">
    <citation type="submission" date="2017-04" db="EMBL/GenBank/DDBJ databases">
        <title>Bacillus krulwichiae AM31D Genome sequencing and assembly.</title>
        <authorList>
            <person name="Krulwich T.A."/>
            <person name="Anastor L."/>
            <person name="Ehrlich R."/>
            <person name="Ehrlich G.D."/>
            <person name="Janto B."/>
        </authorList>
    </citation>
    <scope>NUCLEOTIDE SEQUENCE [LARGE SCALE GENOMIC DNA]</scope>
    <source>
        <strain evidence="2 3">AM31D</strain>
    </source>
</reference>
<proteinExistence type="predicted"/>
<gene>
    <name evidence="2" type="ORF">BkAM31D_22345</name>
</gene>
<dbReference type="EMBL" id="CP020814">
    <property type="protein sequence ID" value="ARK32377.1"/>
    <property type="molecule type" value="Genomic_DNA"/>
</dbReference>
<evidence type="ECO:0000256" key="1">
    <source>
        <dbReference type="SAM" id="Phobius"/>
    </source>
</evidence>
<feature type="transmembrane region" description="Helical" evidence="1">
    <location>
        <begin position="29"/>
        <end position="48"/>
    </location>
</feature>
<evidence type="ECO:0000313" key="2">
    <source>
        <dbReference type="EMBL" id="ARK32377.1"/>
    </source>
</evidence>
<feature type="transmembrane region" description="Helical" evidence="1">
    <location>
        <begin position="7"/>
        <end position="23"/>
    </location>
</feature>
<sequence length="76" mass="8582">MLKTVRLILAIVIVLLAGFSIVTQNFDYMAFLMLKLSILMFVSGVIDLRADNKRGYMSIIASLFVLFVSIEGFLYL</sequence>
<feature type="transmembrane region" description="Helical" evidence="1">
    <location>
        <begin position="55"/>
        <end position="75"/>
    </location>
</feature>
<protein>
    <recommendedName>
        <fullName evidence="4">DUF3953 domain-containing protein</fullName>
    </recommendedName>
</protein>
<organism evidence="2 3">
    <name type="scientific">Halalkalibacter krulwichiae</name>
    <dbReference type="NCBI Taxonomy" id="199441"/>
    <lineage>
        <taxon>Bacteria</taxon>
        <taxon>Bacillati</taxon>
        <taxon>Bacillota</taxon>
        <taxon>Bacilli</taxon>
        <taxon>Bacillales</taxon>
        <taxon>Bacillaceae</taxon>
        <taxon>Halalkalibacter</taxon>
    </lineage>
</organism>
<keyword evidence="1" id="KW-0812">Transmembrane</keyword>
<dbReference type="RefSeq" id="WP_066157282.1">
    <property type="nucleotide sequence ID" value="NZ_CP020814.1"/>
</dbReference>
<keyword evidence="1" id="KW-0472">Membrane</keyword>
<keyword evidence="1" id="KW-1133">Transmembrane helix</keyword>
<dbReference type="AlphaFoldDB" id="A0A1X9MFZ7"/>